<dbReference type="InterPro" id="IPR036034">
    <property type="entry name" value="PDZ_sf"/>
</dbReference>
<dbReference type="Gene3D" id="3.30.750.44">
    <property type="match status" value="1"/>
</dbReference>
<evidence type="ECO:0000256" key="2">
    <source>
        <dbReference type="ARBA" id="ARBA00022670"/>
    </source>
</evidence>
<keyword evidence="2 5" id="KW-0645">Protease</keyword>
<dbReference type="InterPro" id="IPR005151">
    <property type="entry name" value="Tail-specific_protease"/>
</dbReference>
<keyword evidence="9" id="KW-1185">Reference proteome</keyword>
<dbReference type="EMBL" id="CP102294">
    <property type="protein sequence ID" value="UWN57765.1"/>
    <property type="molecule type" value="Genomic_DNA"/>
</dbReference>
<gene>
    <name evidence="8" type="ORF">NQ491_03020</name>
</gene>
<keyword evidence="6" id="KW-0472">Membrane</keyword>
<dbReference type="SUPFAM" id="SSF50156">
    <property type="entry name" value="PDZ domain-like"/>
    <property type="match status" value="1"/>
</dbReference>
<reference evidence="8" key="1">
    <citation type="journal article" date="2022" name="Cell">
        <title>Design, construction, and in vivo augmentation of a complex gut microbiome.</title>
        <authorList>
            <person name="Cheng A.G."/>
            <person name="Ho P.Y."/>
            <person name="Aranda-Diaz A."/>
            <person name="Jain S."/>
            <person name="Yu F.B."/>
            <person name="Meng X."/>
            <person name="Wang M."/>
            <person name="Iakiviak M."/>
            <person name="Nagashima K."/>
            <person name="Zhao A."/>
            <person name="Murugkar P."/>
            <person name="Patil A."/>
            <person name="Atabakhsh K."/>
            <person name="Weakley A."/>
            <person name="Yan J."/>
            <person name="Brumbaugh A.R."/>
            <person name="Higginbottom S."/>
            <person name="Dimas A."/>
            <person name="Shiver A.L."/>
            <person name="Deutschbauer A."/>
            <person name="Neff N."/>
            <person name="Sonnenburg J.L."/>
            <person name="Huang K.C."/>
            <person name="Fischbach M.A."/>
        </authorList>
    </citation>
    <scope>NUCLEOTIDE SEQUENCE</scope>
    <source>
        <strain evidence="8">AP11</strain>
    </source>
</reference>
<dbReference type="InterPro" id="IPR004447">
    <property type="entry name" value="Peptidase_S41A"/>
</dbReference>
<evidence type="ECO:0000256" key="1">
    <source>
        <dbReference type="ARBA" id="ARBA00009179"/>
    </source>
</evidence>
<sequence>MYKNSKFTILLPTVIACSLAAGMLLGSFLLRSGADRPARRAALSVAGTDKLNMLLRLIDAQYVDTVRMDSLTEEIIPLILENLDPHSMYFSAKDLAQANETIEGEFDGIGVVFNMATDTVVVLNVIAGGPSAKAGIQGGDRIVTVEDSTIAGVGMDQNEVVKRLRGPRGSEVRLGIQRSGIDGLTPVTVRRDAIPIKSITASYLIRPDIGYIKFDQFSVNAYKELSEAIGQLKGQGMQKLILDIRGNSGGLLEQAIAISNEFLPADKMIVYTQDRAGNRETQYSDGQGEFTDEQLVVLIDEYSASSSEILAGALQDNDRGTIIGRRSYGKGLVQSQIPFPDGSAVRLTVARYYTPTGRSIQKPYSDGTESYNRELLSRYEHNELFSADSIHFADSLKYVTEGGKVVYGGGGIMPDIFVPADTSDTTPYFREVARRNILYRFTLDYTDRHRAQLNGIRTLEELDRFFGSQPDLLGEFVRYAARQGVAPKPAEIERSKEVMLAQIKAYVGRNTPLEDNAFYHNIQSIDNVVKQALEVLSAPRPDNELHVRDTVARTEPSL</sequence>
<proteinExistence type="inferred from homology"/>
<feature type="domain" description="PDZ" evidence="7">
    <location>
        <begin position="95"/>
        <end position="165"/>
    </location>
</feature>
<dbReference type="PROSITE" id="PS50106">
    <property type="entry name" value="PDZ"/>
    <property type="match status" value="1"/>
</dbReference>
<dbReference type="Gene3D" id="2.30.42.10">
    <property type="match status" value="1"/>
</dbReference>
<dbReference type="CDD" id="cd07560">
    <property type="entry name" value="Peptidase_S41_CPP"/>
    <property type="match status" value="1"/>
</dbReference>
<evidence type="ECO:0000259" key="7">
    <source>
        <dbReference type="PROSITE" id="PS50106"/>
    </source>
</evidence>
<keyword evidence="6" id="KW-1133">Transmembrane helix</keyword>
<feature type="transmembrane region" description="Helical" evidence="6">
    <location>
        <begin position="7"/>
        <end position="30"/>
    </location>
</feature>
<evidence type="ECO:0000256" key="3">
    <source>
        <dbReference type="ARBA" id="ARBA00022801"/>
    </source>
</evidence>
<dbReference type="SMART" id="SM00245">
    <property type="entry name" value="TSPc"/>
    <property type="match status" value="1"/>
</dbReference>
<protein>
    <submittedName>
        <fullName evidence="8">S41 family peptidase</fullName>
    </submittedName>
</protein>
<evidence type="ECO:0000256" key="6">
    <source>
        <dbReference type="SAM" id="Phobius"/>
    </source>
</evidence>
<keyword evidence="3 5" id="KW-0378">Hydrolase</keyword>
<dbReference type="GeneID" id="82890672"/>
<accession>A0ABY5V0L7</accession>
<dbReference type="RefSeq" id="WP_019244803.1">
    <property type="nucleotide sequence ID" value="NZ_CAPH01000003.1"/>
</dbReference>
<dbReference type="PANTHER" id="PTHR32060">
    <property type="entry name" value="TAIL-SPECIFIC PROTEASE"/>
    <property type="match status" value="1"/>
</dbReference>
<comment type="similarity">
    <text evidence="1 5">Belongs to the peptidase S41A family.</text>
</comment>
<organism evidence="8 9">
    <name type="scientific">Alistipes ihumii AP11</name>
    <dbReference type="NCBI Taxonomy" id="1211813"/>
    <lineage>
        <taxon>Bacteria</taxon>
        <taxon>Pseudomonadati</taxon>
        <taxon>Bacteroidota</taxon>
        <taxon>Bacteroidia</taxon>
        <taxon>Bacteroidales</taxon>
        <taxon>Rikenellaceae</taxon>
        <taxon>Alistipes</taxon>
    </lineage>
</organism>
<dbReference type="SMART" id="SM00228">
    <property type="entry name" value="PDZ"/>
    <property type="match status" value="1"/>
</dbReference>
<dbReference type="PROSITE" id="PS51257">
    <property type="entry name" value="PROKAR_LIPOPROTEIN"/>
    <property type="match status" value="1"/>
</dbReference>
<dbReference type="SUPFAM" id="SSF52096">
    <property type="entry name" value="ClpP/crotonase"/>
    <property type="match status" value="1"/>
</dbReference>
<dbReference type="Pfam" id="PF13180">
    <property type="entry name" value="PDZ_2"/>
    <property type="match status" value="1"/>
</dbReference>
<evidence type="ECO:0000313" key="8">
    <source>
        <dbReference type="EMBL" id="UWN57765.1"/>
    </source>
</evidence>
<dbReference type="InterPro" id="IPR029045">
    <property type="entry name" value="ClpP/crotonase-like_dom_sf"/>
</dbReference>
<evidence type="ECO:0000313" key="9">
    <source>
        <dbReference type="Proteomes" id="UP001059295"/>
    </source>
</evidence>
<dbReference type="Gene3D" id="3.90.226.10">
    <property type="entry name" value="2-enoyl-CoA Hydratase, Chain A, domain 1"/>
    <property type="match status" value="1"/>
</dbReference>
<dbReference type="Pfam" id="PF03572">
    <property type="entry name" value="Peptidase_S41"/>
    <property type="match status" value="1"/>
</dbReference>
<evidence type="ECO:0000256" key="5">
    <source>
        <dbReference type="RuleBase" id="RU004404"/>
    </source>
</evidence>
<dbReference type="InterPro" id="IPR001478">
    <property type="entry name" value="PDZ"/>
</dbReference>
<dbReference type="PANTHER" id="PTHR32060:SF30">
    <property type="entry name" value="CARBOXY-TERMINAL PROCESSING PROTEASE CTPA"/>
    <property type="match status" value="1"/>
</dbReference>
<evidence type="ECO:0000256" key="4">
    <source>
        <dbReference type="ARBA" id="ARBA00022825"/>
    </source>
</evidence>
<keyword evidence="4 5" id="KW-0720">Serine protease</keyword>
<name>A0ABY5V0L7_9BACT</name>
<keyword evidence="6" id="KW-0812">Transmembrane</keyword>
<dbReference type="Proteomes" id="UP001059295">
    <property type="component" value="Chromosome"/>
</dbReference>
<dbReference type="NCBIfam" id="TIGR00225">
    <property type="entry name" value="prc"/>
    <property type="match status" value="1"/>
</dbReference>
<dbReference type="CDD" id="cd06782">
    <property type="entry name" value="cpPDZ_CPP-like"/>
    <property type="match status" value="1"/>
</dbReference>